<protein>
    <submittedName>
        <fullName evidence="3">Putative SUMO-1 activating enzyme E1 N subunit</fullName>
    </submittedName>
</protein>
<feature type="domain" description="THIF-type NAD/FAD binding fold" evidence="2">
    <location>
        <begin position="13"/>
        <end position="465"/>
    </location>
</feature>
<evidence type="ECO:0000313" key="3">
    <source>
        <dbReference type="EMBL" id="KAA6398027.1"/>
    </source>
</evidence>
<evidence type="ECO:0000259" key="2">
    <source>
        <dbReference type="Pfam" id="PF00899"/>
    </source>
</evidence>
<dbReference type="GO" id="GO:0016925">
    <property type="term" value="P:protein sumoylation"/>
    <property type="evidence" value="ECO:0007669"/>
    <property type="project" value="TreeGrafter"/>
</dbReference>
<dbReference type="EMBL" id="SNRW01001049">
    <property type="protein sequence ID" value="KAA6398027.1"/>
    <property type="molecule type" value="Genomic_DNA"/>
</dbReference>
<dbReference type="Gene3D" id="3.40.50.720">
    <property type="entry name" value="NAD(P)-binding Rossmann-like Domain"/>
    <property type="match status" value="1"/>
</dbReference>
<comment type="caution">
    <text evidence="3">The sequence shown here is derived from an EMBL/GenBank/DDBJ whole genome shotgun (WGS) entry which is preliminary data.</text>
</comment>
<dbReference type="Pfam" id="PF00899">
    <property type="entry name" value="ThiF"/>
    <property type="match status" value="1"/>
</dbReference>
<evidence type="ECO:0000256" key="1">
    <source>
        <dbReference type="SAM" id="MobiDB-lite"/>
    </source>
</evidence>
<dbReference type="InterPro" id="IPR035985">
    <property type="entry name" value="Ubiquitin-activating_enz"/>
</dbReference>
<dbReference type="PANTHER" id="PTHR10953">
    <property type="entry name" value="UBIQUITIN-ACTIVATING ENZYME E1"/>
    <property type="match status" value="1"/>
</dbReference>
<dbReference type="Proteomes" id="UP000324800">
    <property type="component" value="Unassembled WGS sequence"/>
</dbReference>
<organism evidence="3 4">
    <name type="scientific">Streblomastix strix</name>
    <dbReference type="NCBI Taxonomy" id="222440"/>
    <lineage>
        <taxon>Eukaryota</taxon>
        <taxon>Metamonada</taxon>
        <taxon>Preaxostyla</taxon>
        <taxon>Oxymonadida</taxon>
        <taxon>Streblomastigidae</taxon>
        <taxon>Streblomastix</taxon>
    </lineage>
</organism>
<sequence>MALKISDDEAAVYDRQIRLWGLDAQTHLRQSYILVLGAGSLCQETLKNLSLAGVGGIDIWDEQIVDEKTLKSALFLGKEDINKKRSSSVAQHLSEVNTYCHIQALSQQFDQILLSLNKYTVVLSFDLRIEQVMKISHKCAEINSVLFVAESRHTLAYFFLDLGSKYYISDKFDNINVSNTKNKDNIISIDDDDSSLEEQIEQKENKREQDHNSFNIEIKDCANVISLLDDSDDEQEKQIQLDIDDNSEQIANSQPIKRTRKQMEEENKQLSKDSNNNINENDTIDIETGVKRRKIEEQNGNNVQLEIDLFIKTLRVKTFQHFHDIWPLLLGCDKESENCEEKRFEKLSKSQKKTVSGHRQLLFLLRAVHTFELESSETQRKGLLDTNTAEQIIKEELRKRSNAEASSINQTEMNHNTLIQMLNLPQPGSDDFPVTCAVVGGFMSQEIVNAITHKCFPRGTVFMYDASLKQSGIIYYL</sequence>
<proteinExistence type="predicted"/>
<dbReference type="OrthoDB" id="1708823at2759"/>
<dbReference type="GO" id="GO:0019948">
    <property type="term" value="F:SUMO activating enzyme activity"/>
    <property type="evidence" value="ECO:0007669"/>
    <property type="project" value="TreeGrafter"/>
</dbReference>
<dbReference type="InterPro" id="IPR000594">
    <property type="entry name" value="ThiF_NAD_FAD-bd"/>
</dbReference>
<dbReference type="InterPro" id="IPR045886">
    <property type="entry name" value="ThiF/MoeB/HesA"/>
</dbReference>
<evidence type="ECO:0000313" key="4">
    <source>
        <dbReference type="Proteomes" id="UP000324800"/>
    </source>
</evidence>
<dbReference type="GO" id="GO:0031510">
    <property type="term" value="C:SUMO activating enzyme complex"/>
    <property type="evidence" value="ECO:0007669"/>
    <property type="project" value="TreeGrafter"/>
</dbReference>
<gene>
    <name evidence="3" type="ORF">EZS28_006446</name>
</gene>
<accession>A0A5J4WSB0</accession>
<dbReference type="PANTHER" id="PTHR10953:SF162">
    <property type="entry name" value="SUMO-ACTIVATING ENZYME SUBUNIT 1"/>
    <property type="match status" value="1"/>
</dbReference>
<dbReference type="SUPFAM" id="SSF69572">
    <property type="entry name" value="Activating enzymes of the ubiquitin-like proteins"/>
    <property type="match status" value="1"/>
</dbReference>
<feature type="region of interest" description="Disordered" evidence="1">
    <location>
        <begin position="236"/>
        <end position="281"/>
    </location>
</feature>
<name>A0A5J4WSB0_9EUKA</name>
<dbReference type="AlphaFoldDB" id="A0A5J4WSB0"/>
<feature type="compositionally biased region" description="Basic and acidic residues" evidence="1">
    <location>
        <begin position="261"/>
        <end position="271"/>
    </location>
</feature>
<dbReference type="GO" id="GO:0005737">
    <property type="term" value="C:cytoplasm"/>
    <property type="evidence" value="ECO:0007669"/>
    <property type="project" value="TreeGrafter"/>
</dbReference>
<reference evidence="3 4" key="1">
    <citation type="submission" date="2019-03" db="EMBL/GenBank/DDBJ databases">
        <title>Single cell metagenomics reveals metabolic interactions within the superorganism composed of flagellate Streblomastix strix and complex community of Bacteroidetes bacteria on its surface.</title>
        <authorList>
            <person name="Treitli S.C."/>
            <person name="Kolisko M."/>
            <person name="Husnik F."/>
            <person name="Keeling P."/>
            <person name="Hampl V."/>
        </authorList>
    </citation>
    <scope>NUCLEOTIDE SEQUENCE [LARGE SCALE GENOMIC DNA]</scope>
    <source>
        <strain evidence="3">ST1C</strain>
    </source>
</reference>